<keyword evidence="2" id="KW-0812">Transmembrane</keyword>
<protein>
    <recommendedName>
        <fullName evidence="5">Sortase</fullName>
    </recommendedName>
</protein>
<sequence length="286" mass="30090">MPASAGASMFSKMLSMVCAIIIVLLLNLVLLSPVQHSMSQKALYDQLRVALYDGSAPVGQTLNDDPEKLVPLGTPMALLSIPDLGINEVVVEGTTSAQTMLGVGHLRNTPLPGQAGISVLMGRSGAYGGIFGQLNQLKPGMRIKVTTGQGEATFQVRAIRKAGDPTLPAPDAKEGRLTLTTAAGQPFLPSDALRVDAVLISDPFPTGPVVLSASSTPDAEKALGQDFSQLFGLVILLQLLLGACMAGAWCRSRWGKWQSWIVFVPVIGSLTVLVGNQINLLLPNLL</sequence>
<organism evidence="3 4">
    <name type="scientific">Psychromicrobium lacuslunae</name>
    <dbReference type="NCBI Taxonomy" id="1618207"/>
    <lineage>
        <taxon>Bacteria</taxon>
        <taxon>Bacillati</taxon>
        <taxon>Actinomycetota</taxon>
        <taxon>Actinomycetes</taxon>
        <taxon>Micrococcales</taxon>
        <taxon>Micrococcaceae</taxon>
        <taxon>Psychromicrobium</taxon>
    </lineage>
</organism>
<reference evidence="3 4" key="1">
    <citation type="journal article" date="2015" name="Genome Announc.">
        <title>Complete Genome Sequencing of Protease-Producing Novel Arthrobacter sp. Strain IHBB 11108 Using PacBio Single-Molecule Real-Time Sequencing Technology.</title>
        <authorList>
            <person name="Kiran S."/>
            <person name="Swarnkar M.K."/>
            <person name="Pal M."/>
            <person name="Thakur R."/>
            <person name="Tewari R."/>
            <person name="Singh A.K."/>
            <person name="Gulati A."/>
        </authorList>
    </citation>
    <scope>NUCLEOTIDE SEQUENCE [LARGE SCALE GENOMIC DNA]</scope>
    <source>
        <strain evidence="3 4">IHBB 11108</strain>
    </source>
</reference>
<dbReference type="Proteomes" id="UP000061839">
    <property type="component" value="Chromosome"/>
</dbReference>
<accession>A0A0D4C2X7</accession>
<dbReference type="EMBL" id="CP011005">
    <property type="protein sequence ID" value="AJT43002.1"/>
    <property type="molecule type" value="Genomic_DNA"/>
</dbReference>
<evidence type="ECO:0000313" key="4">
    <source>
        <dbReference type="Proteomes" id="UP000061839"/>
    </source>
</evidence>
<evidence type="ECO:0000256" key="1">
    <source>
        <dbReference type="ARBA" id="ARBA00022801"/>
    </source>
</evidence>
<dbReference type="Gene3D" id="2.40.260.10">
    <property type="entry name" value="Sortase"/>
    <property type="match status" value="1"/>
</dbReference>
<dbReference type="KEGG" id="ari:UM93_08950"/>
<proteinExistence type="predicted"/>
<evidence type="ECO:0000313" key="3">
    <source>
        <dbReference type="EMBL" id="AJT43002.1"/>
    </source>
</evidence>
<dbReference type="InterPro" id="IPR005754">
    <property type="entry name" value="Sortase"/>
</dbReference>
<keyword evidence="1" id="KW-0378">Hydrolase</keyword>
<dbReference type="AlphaFoldDB" id="A0A0D4C2X7"/>
<name>A0A0D4C2X7_9MICC</name>
<dbReference type="GO" id="GO:0016787">
    <property type="term" value="F:hydrolase activity"/>
    <property type="evidence" value="ECO:0007669"/>
    <property type="project" value="UniProtKB-KW"/>
</dbReference>
<keyword evidence="2" id="KW-1133">Transmembrane helix</keyword>
<dbReference type="Pfam" id="PF04203">
    <property type="entry name" value="Sortase"/>
    <property type="match status" value="1"/>
</dbReference>
<evidence type="ECO:0008006" key="5">
    <source>
        <dbReference type="Google" id="ProtNLM"/>
    </source>
</evidence>
<evidence type="ECO:0000256" key="2">
    <source>
        <dbReference type="SAM" id="Phobius"/>
    </source>
</evidence>
<keyword evidence="2" id="KW-0472">Membrane</keyword>
<gene>
    <name evidence="3" type="ORF">UM93_08950</name>
</gene>
<keyword evidence="4" id="KW-1185">Reference proteome</keyword>
<dbReference type="PATRIC" id="fig|1618207.4.peg.1814"/>
<dbReference type="InterPro" id="IPR023365">
    <property type="entry name" value="Sortase_dom-sf"/>
</dbReference>
<dbReference type="SUPFAM" id="SSF63817">
    <property type="entry name" value="Sortase"/>
    <property type="match status" value="1"/>
</dbReference>
<feature type="transmembrane region" description="Helical" evidence="2">
    <location>
        <begin position="261"/>
        <end position="282"/>
    </location>
</feature>
<dbReference type="STRING" id="1618207.UM93_08950"/>
<dbReference type="HOGENOM" id="CLU_083535_0_0_11"/>
<feature type="transmembrane region" description="Helical" evidence="2">
    <location>
        <begin position="230"/>
        <end position="249"/>
    </location>
</feature>